<dbReference type="GeneID" id="19465551"/>
<protein>
    <recommendedName>
        <fullName evidence="1">Mmc1 C-terminal domain-containing protein</fullName>
    </recommendedName>
</protein>
<dbReference type="KEGG" id="glz:GLAREA_06498"/>
<dbReference type="PANTHER" id="PTHR38644:SF1">
    <property type="entry name" value="EXPRESSED PROTEIN"/>
    <property type="match status" value="1"/>
</dbReference>
<evidence type="ECO:0000259" key="1">
    <source>
        <dbReference type="Pfam" id="PF23868"/>
    </source>
</evidence>
<dbReference type="RefSeq" id="XP_008080102.1">
    <property type="nucleotide sequence ID" value="XM_008081911.1"/>
</dbReference>
<dbReference type="OrthoDB" id="5319015at2759"/>
<name>S3D6S6_GLAL2</name>
<evidence type="ECO:0000313" key="2">
    <source>
        <dbReference type="EMBL" id="EPE33485.1"/>
    </source>
</evidence>
<dbReference type="eggNOG" id="ENOG502RY8K">
    <property type="taxonomic scope" value="Eukaryota"/>
</dbReference>
<keyword evidence="3" id="KW-1185">Reference proteome</keyword>
<dbReference type="AlphaFoldDB" id="S3D6S6"/>
<sequence length="649" mass="72837">MPPRIPRAVKSLPRSSWLPIDKFSRQLCPICSFSRNRPRPSARQSTKPQQLNYQRIDRRRLTSAHISAAPERREILSPRVQLQEALKALQKDAANFVNISRLQLALRGLQQPEGEETIRVAILGLRDGGVSLRKAKQLARLLIADPLKPEEEWERTLLEEDDGSRPILLRVGHDGAEESAYSNRMVQEINVSSPAFNGHKLEILVLETDLPQTTIGEGSSILEALLVPTMEIPVSRTGRYTPITTPVHKSLVVGSGILGAVSVFSIATDGNIVGKDILHTTVDIKLDPSSDTNVPFQNLDIDLAIAALDLFRVSIDNALDYEHKWFDSGAPEILEWMRSGTSSMEGEMKPPLRLLIQSMLETTSLAIEEEKARRLSVALASRVAHTKLEPLMKGFSKWSEEAHTELREHLDIAFEGRRWRKLGWWKLFWRVDDVSMIATDILTRRFLTEAEQDLIFFAGRLEEAGVSKRLTTRTQQSPLLSPDDRMNPQSLRVKDLVKVEDEIRNMKDQNWPQDIPSARSYLALGTVPALQALAQKLVLQTLTTSSFVSGLAALTYISTLSTGLYEAGAVAALGIVYSMRRMQVKWENAREFWEGEVREAGRKCVRNVESEVAEMLKKSASRVEASMDAELDMAENKAREVELVLKACK</sequence>
<evidence type="ECO:0000313" key="3">
    <source>
        <dbReference type="Proteomes" id="UP000016922"/>
    </source>
</evidence>
<dbReference type="Pfam" id="PF23868">
    <property type="entry name" value="Mmc1_C"/>
    <property type="match status" value="1"/>
</dbReference>
<reference evidence="2 3" key="1">
    <citation type="journal article" date="2013" name="BMC Genomics">
        <title>Genomics-driven discovery of the pneumocandin biosynthetic gene cluster in the fungus Glarea lozoyensis.</title>
        <authorList>
            <person name="Chen L."/>
            <person name="Yue Q."/>
            <person name="Zhang X."/>
            <person name="Xiang M."/>
            <person name="Wang C."/>
            <person name="Li S."/>
            <person name="Che Y."/>
            <person name="Ortiz-Lopez F.J."/>
            <person name="Bills G.F."/>
            <person name="Liu X."/>
            <person name="An Z."/>
        </authorList>
    </citation>
    <scope>NUCLEOTIDE SEQUENCE [LARGE SCALE GENOMIC DNA]</scope>
    <source>
        <strain evidence="3">ATCC 20868 / MF5171</strain>
    </source>
</reference>
<dbReference type="PANTHER" id="PTHR38644">
    <property type="entry name" value="EXPRESSED PROTEIN"/>
    <property type="match status" value="1"/>
</dbReference>
<gene>
    <name evidence="2" type="ORF">GLAREA_06498</name>
</gene>
<dbReference type="OMA" id="WAERAHT"/>
<organism evidence="2 3">
    <name type="scientific">Glarea lozoyensis (strain ATCC 20868 / MF5171)</name>
    <dbReference type="NCBI Taxonomy" id="1116229"/>
    <lineage>
        <taxon>Eukaryota</taxon>
        <taxon>Fungi</taxon>
        <taxon>Dikarya</taxon>
        <taxon>Ascomycota</taxon>
        <taxon>Pezizomycotina</taxon>
        <taxon>Leotiomycetes</taxon>
        <taxon>Helotiales</taxon>
        <taxon>Helotiaceae</taxon>
        <taxon>Glarea</taxon>
    </lineage>
</organism>
<dbReference type="Proteomes" id="UP000016922">
    <property type="component" value="Unassembled WGS sequence"/>
</dbReference>
<dbReference type="InterPro" id="IPR056196">
    <property type="entry name" value="Mmc1_C"/>
</dbReference>
<dbReference type="HOGENOM" id="CLU_023613_1_0_1"/>
<feature type="domain" description="Mmc1 C-terminal" evidence="1">
    <location>
        <begin position="393"/>
        <end position="602"/>
    </location>
</feature>
<dbReference type="EMBL" id="KE145358">
    <property type="protein sequence ID" value="EPE33485.1"/>
    <property type="molecule type" value="Genomic_DNA"/>
</dbReference>
<accession>S3D6S6</accession>
<dbReference type="Pfam" id="PF23867">
    <property type="entry name" value="Mmc1_N"/>
    <property type="match status" value="1"/>
</dbReference>
<proteinExistence type="predicted"/>